<gene>
    <name evidence="2" type="primary">DRE2</name>
    <name evidence="2" type="ORF">H4R20_007357</name>
</gene>
<feature type="non-terminal residue" evidence="2">
    <location>
        <position position="210"/>
    </location>
</feature>
<evidence type="ECO:0000313" key="2">
    <source>
        <dbReference type="EMBL" id="KAJ2788546.1"/>
    </source>
</evidence>
<dbReference type="InterPro" id="IPR049011">
    <property type="entry name" value="Anamorsin_N_metazoan"/>
</dbReference>
<reference evidence="2" key="1">
    <citation type="submission" date="2022-07" db="EMBL/GenBank/DDBJ databases">
        <title>Phylogenomic reconstructions and comparative analyses of Kickxellomycotina fungi.</title>
        <authorList>
            <person name="Reynolds N.K."/>
            <person name="Stajich J.E."/>
            <person name="Barry K."/>
            <person name="Grigoriev I.V."/>
            <person name="Crous P."/>
            <person name="Smith M.E."/>
        </authorList>
    </citation>
    <scope>NUCLEOTIDE SEQUENCE</scope>
    <source>
        <strain evidence="2">NRRL 1565</strain>
    </source>
</reference>
<sequence>MSLTQTAKAGQNILLVARASAEAEWLASLQKLRDSMVEQVGEKGKVDFEQIDRIEKREVTLPSAHYDSVVANPTEPWIVEHSSNALASILLALKPSGTLVLNELVLHNSGSLSVSPVTRTLDDLTQLLRFAGFVDAQPETPQLVPEHTLRTLAESCWKLRDAEGFVAQAKGAILVVSVRARKPSYNVGAAAALSFGKQTVSQDADALHNR</sequence>
<dbReference type="Gene3D" id="3.40.50.150">
    <property type="entry name" value="Vaccinia Virus protein VP39"/>
    <property type="match status" value="1"/>
</dbReference>
<dbReference type="EMBL" id="JANBUO010004063">
    <property type="protein sequence ID" value="KAJ2788546.1"/>
    <property type="molecule type" value="Genomic_DNA"/>
</dbReference>
<dbReference type="InterPro" id="IPR029063">
    <property type="entry name" value="SAM-dependent_MTases_sf"/>
</dbReference>
<name>A0A9W8HMV5_9FUNG</name>
<dbReference type="AlphaFoldDB" id="A0A9W8HMV5"/>
<feature type="domain" description="Anamorsin N-terminal" evidence="1">
    <location>
        <begin position="10"/>
        <end position="189"/>
    </location>
</feature>
<dbReference type="OrthoDB" id="311633at2759"/>
<dbReference type="Pfam" id="PF20922">
    <property type="entry name" value="Anamorsin_N"/>
    <property type="match status" value="1"/>
</dbReference>
<dbReference type="Proteomes" id="UP001140094">
    <property type="component" value="Unassembled WGS sequence"/>
</dbReference>
<comment type="caution">
    <text evidence="2">The sequence shown here is derived from an EMBL/GenBank/DDBJ whole genome shotgun (WGS) entry which is preliminary data.</text>
</comment>
<evidence type="ECO:0000259" key="1">
    <source>
        <dbReference type="Pfam" id="PF20922"/>
    </source>
</evidence>
<evidence type="ECO:0000313" key="3">
    <source>
        <dbReference type="Proteomes" id="UP001140094"/>
    </source>
</evidence>
<dbReference type="SUPFAM" id="SSF53335">
    <property type="entry name" value="S-adenosyl-L-methionine-dependent methyltransferases"/>
    <property type="match status" value="1"/>
</dbReference>
<accession>A0A9W8HMV5</accession>
<proteinExistence type="predicted"/>
<organism evidence="2 3">
    <name type="scientific">Coemansia guatemalensis</name>
    <dbReference type="NCBI Taxonomy" id="2761395"/>
    <lineage>
        <taxon>Eukaryota</taxon>
        <taxon>Fungi</taxon>
        <taxon>Fungi incertae sedis</taxon>
        <taxon>Zoopagomycota</taxon>
        <taxon>Kickxellomycotina</taxon>
        <taxon>Kickxellomycetes</taxon>
        <taxon>Kickxellales</taxon>
        <taxon>Kickxellaceae</taxon>
        <taxon>Coemansia</taxon>
    </lineage>
</organism>
<protein>
    <submittedName>
        <fullName evidence="2">Electron carrier</fullName>
    </submittedName>
</protein>
<keyword evidence="3" id="KW-1185">Reference proteome</keyword>